<organism evidence="10 11">
    <name type="scientific">Corchorus olitorius</name>
    <dbReference type="NCBI Taxonomy" id="93759"/>
    <lineage>
        <taxon>Eukaryota</taxon>
        <taxon>Viridiplantae</taxon>
        <taxon>Streptophyta</taxon>
        <taxon>Embryophyta</taxon>
        <taxon>Tracheophyta</taxon>
        <taxon>Spermatophyta</taxon>
        <taxon>Magnoliopsida</taxon>
        <taxon>eudicotyledons</taxon>
        <taxon>Gunneridae</taxon>
        <taxon>Pentapetalae</taxon>
        <taxon>rosids</taxon>
        <taxon>malvids</taxon>
        <taxon>Malvales</taxon>
        <taxon>Malvaceae</taxon>
        <taxon>Grewioideae</taxon>
        <taxon>Apeibeae</taxon>
        <taxon>Corchorus</taxon>
    </lineage>
</organism>
<dbReference type="PANTHER" id="PTHR48047">
    <property type="entry name" value="GLYCOSYLTRANSFERASE"/>
    <property type="match status" value="1"/>
</dbReference>
<feature type="domain" description="Major facilitator superfamily (MFS) profile" evidence="9">
    <location>
        <begin position="8"/>
        <end position="422"/>
    </location>
</feature>
<dbReference type="PRINTS" id="PR01035">
    <property type="entry name" value="TCRTETA"/>
</dbReference>
<keyword evidence="6 8" id="KW-1133">Transmembrane helix</keyword>
<protein>
    <submittedName>
        <fullName evidence="10">Tetracycline resistance protein, TetA/multidrug resistance protein MdtG</fullName>
    </submittedName>
</protein>
<feature type="transmembrane region" description="Helical" evidence="8">
    <location>
        <begin position="171"/>
        <end position="190"/>
    </location>
</feature>
<dbReference type="FunFam" id="3.40.50.2000:FF:000064">
    <property type="entry name" value="Glycosyltransferase"/>
    <property type="match status" value="1"/>
</dbReference>
<dbReference type="Gene3D" id="1.20.1250.20">
    <property type="entry name" value="MFS general substrate transporter like domains"/>
    <property type="match status" value="1"/>
</dbReference>
<dbReference type="PANTHER" id="PTHR48047:SF61">
    <property type="entry name" value="OS04G0273600 PROTEIN"/>
    <property type="match status" value="1"/>
</dbReference>
<evidence type="ECO:0000256" key="3">
    <source>
        <dbReference type="ARBA" id="ARBA00022676"/>
    </source>
</evidence>
<dbReference type="InterPro" id="IPR002213">
    <property type="entry name" value="UDP_glucos_trans"/>
</dbReference>
<evidence type="ECO:0000256" key="6">
    <source>
        <dbReference type="ARBA" id="ARBA00022989"/>
    </source>
</evidence>
<dbReference type="Pfam" id="PF00201">
    <property type="entry name" value="UDPGT"/>
    <property type="match status" value="1"/>
</dbReference>
<evidence type="ECO:0000313" key="11">
    <source>
        <dbReference type="Proteomes" id="UP000187203"/>
    </source>
</evidence>
<keyword evidence="11" id="KW-1185">Reference proteome</keyword>
<keyword evidence="4" id="KW-0808">Transferase</keyword>
<dbReference type="PROSITE" id="PS00375">
    <property type="entry name" value="UDPGT"/>
    <property type="match status" value="1"/>
</dbReference>
<evidence type="ECO:0000256" key="2">
    <source>
        <dbReference type="ARBA" id="ARBA00009995"/>
    </source>
</evidence>
<dbReference type="EMBL" id="AWUE01023519">
    <property type="protein sequence ID" value="OMO53474.1"/>
    <property type="molecule type" value="Genomic_DNA"/>
</dbReference>
<dbReference type="Proteomes" id="UP000187203">
    <property type="component" value="Unassembled WGS sequence"/>
</dbReference>
<feature type="transmembrane region" description="Helical" evidence="8">
    <location>
        <begin position="551"/>
        <end position="572"/>
    </location>
</feature>
<comment type="subcellular location">
    <subcellularLocation>
        <location evidence="1">Membrane</location>
        <topology evidence="1">Multi-pass membrane protein</topology>
    </subcellularLocation>
</comment>
<feature type="transmembrane region" description="Helical" evidence="8">
    <location>
        <begin position="12"/>
        <end position="30"/>
    </location>
</feature>
<dbReference type="CDD" id="cd17330">
    <property type="entry name" value="MFS_SLC46_TetA_like"/>
    <property type="match status" value="1"/>
</dbReference>
<dbReference type="InterPro" id="IPR001958">
    <property type="entry name" value="Tet-R_TetA/multi-R_MdtG-like"/>
</dbReference>
<comment type="caution">
    <text evidence="10">The sequence shown here is derived from an EMBL/GenBank/DDBJ whole genome shotgun (WGS) entry which is preliminary data.</text>
</comment>
<feature type="transmembrane region" description="Helical" evidence="8">
    <location>
        <begin position="277"/>
        <end position="296"/>
    </location>
</feature>
<dbReference type="InterPro" id="IPR036259">
    <property type="entry name" value="MFS_trans_sf"/>
</dbReference>
<feature type="transmembrane region" description="Helical" evidence="8">
    <location>
        <begin position="245"/>
        <end position="265"/>
    </location>
</feature>
<dbReference type="GO" id="GO:0022857">
    <property type="term" value="F:transmembrane transporter activity"/>
    <property type="evidence" value="ECO:0007669"/>
    <property type="project" value="InterPro"/>
</dbReference>
<reference evidence="11" key="1">
    <citation type="submission" date="2013-09" db="EMBL/GenBank/DDBJ databases">
        <title>Corchorus olitorius genome sequencing.</title>
        <authorList>
            <person name="Alam M."/>
            <person name="Haque M.S."/>
            <person name="Islam M.S."/>
            <person name="Emdad E.M."/>
            <person name="Islam M.M."/>
            <person name="Ahmed B."/>
            <person name="Halim A."/>
            <person name="Hossen Q.M.M."/>
            <person name="Hossain M.Z."/>
            <person name="Ahmed R."/>
            <person name="Khan M.M."/>
            <person name="Islam R."/>
            <person name="Rashid M.M."/>
            <person name="Khan S.A."/>
            <person name="Rahman M.S."/>
            <person name="Alam M."/>
            <person name="Yahiya A.S."/>
            <person name="Khan M.S."/>
            <person name="Azam M.S."/>
            <person name="Haque T."/>
            <person name="Lashkar M.Z.H."/>
            <person name="Akhand A.I."/>
            <person name="Morshed G."/>
            <person name="Roy S."/>
            <person name="Uddin K.S."/>
            <person name="Rabeya T."/>
            <person name="Hossain A.S."/>
            <person name="Chowdhury A."/>
            <person name="Snigdha A.R."/>
            <person name="Mortoza M.S."/>
            <person name="Matin S.A."/>
            <person name="Hoque S.M.E."/>
            <person name="Islam M.K."/>
            <person name="Roy D.K."/>
            <person name="Haider R."/>
            <person name="Moosa M.M."/>
            <person name="Elias S.M."/>
            <person name="Hasan A.M."/>
            <person name="Jahan S."/>
            <person name="Shafiuddin M."/>
            <person name="Mahmood N."/>
            <person name="Shommy N.S."/>
        </authorList>
    </citation>
    <scope>NUCLEOTIDE SEQUENCE [LARGE SCALE GENOMIC DNA]</scope>
    <source>
        <strain evidence="11">cv. O-4</strain>
    </source>
</reference>
<accession>A0A1R3G5X2</accession>
<keyword evidence="5 8" id="KW-0812">Transmembrane</keyword>
<dbReference type="CDD" id="cd03784">
    <property type="entry name" value="GT1_Gtf-like"/>
    <property type="match status" value="1"/>
</dbReference>
<evidence type="ECO:0000313" key="10">
    <source>
        <dbReference type="EMBL" id="OMO53474.1"/>
    </source>
</evidence>
<feature type="transmembrane region" description="Helical" evidence="8">
    <location>
        <begin position="308"/>
        <end position="327"/>
    </location>
</feature>
<dbReference type="Pfam" id="PF07690">
    <property type="entry name" value="MFS_1"/>
    <property type="match status" value="2"/>
</dbReference>
<dbReference type="PROSITE" id="PS50850">
    <property type="entry name" value="MFS"/>
    <property type="match status" value="1"/>
</dbReference>
<name>A0A1R3G5X2_9ROSI</name>
<dbReference type="SUPFAM" id="SSF53756">
    <property type="entry name" value="UDP-Glycosyltransferase/glycogen phosphorylase"/>
    <property type="match status" value="1"/>
</dbReference>
<evidence type="ECO:0000259" key="9">
    <source>
        <dbReference type="PROSITE" id="PS50850"/>
    </source>
</evidence>
<keyword evidence="3" id="KW-0328">Glycosyltransferase</keyword>
<gene>
    <name evidence="10" type="ORF">COLO4_36724</name>
</gene>
<feature type="transmembrane region" description="Helical" evidence="8">
    <location>
        <begin position="144"/>
        <end position="165"/>
    </location>
</feature>
<dbReference type="GO" id="GO:0016020">
    <property type="term" value="C:membrane"/>
    <property type="evidence" value="ECO:0007669"/>
    <property type="project" value="UniProtKB-SubCell"/>
</dbReference>
<dbReference type="Gene3D" id="3.40.50.2000">
    <property type="entry name" value="Glycogen Phosphorylase B"/>
    <property type="match status" value="2"/>
</dbReference>
<dbReference type="InterPro" id="IPR011701">
    <property type="entry name" value="MFS"/>
</dbReference>
<dbReference type="Pfam" id="PF26168">
    <property type="entry name" value="Glyco_transf_N"/>
    <property type="match status" value="1"/>
</dbReference>
<dbReference type="SUPFAM" id="SSF103473">
    <property type="entry name" value="MFS general substrate transporter"/>
    <property type="match status" value="1"/>
</dbReference>
<evidence type="ECO:0000256" key="5">
    <source>
        <dbReference type="ARBA" id="ARBA00022692"/>
    </source>
</evidence>
<evidence type="ECO:0000256" key="8">
    <source>
        <dbReference type="SAM" id="Phobius"/>
    </source>
</evidence>
<evidence type="ECO:0000256" key="1">
    <source>
        <dbReference type="ARBA" id="ARBA00004141"/>
    </source>
</evidence>
<dbReference type="InterPro" id="IPR035595">
    <property type="entry name" value="UDP_glycos_trans_CS"/>
</dbReference>
<dbReference type="AlphaFoldDB" id="A0A1R3G5X2"/>
<dbReference type="FunFam" id="3.40.50.2000:FF:000103">
    <property type="entry name" value="Glycosyltransferase"/>
    <property type="match status" value="1"/>
</dbReference>
<dbReference type="OrthoDB" id="5835829at2759"/>
<proteinExistence type="inferred from homology"/>
<sequence>MAEKKLTALSHLFVTYFMSNFATFIVYPAITDVTMSALCPATDECSLAIYLSGFQQAIIGLGTTLMMPIIGNLSDQYGRKALLTIPMTLSIIPLAVLACNRTTSYYYVYYVLKIITSMVCDGSINCLALAYLADNISENQRASAFGILSGVSSASFVCGTIAARFLSAASIFQVGTCVSMVAVVYMRIFLKESIPDDHVESSTLTQPILKEGEDTVPKKPIFKKIPSLGDIICLFKSSPSFTKTAIVAFFNYLAEGGMSASTMYYLKASFHYNKNQYADLMLITGLVGTVSQLFLMPLLVSPIGDRRLLSIGLLFGFANAFLYSIAWAAWVPYAATALTAVSVFSFPSIQSIASKQVGPSEQGKAQGCIQGISSLSNVIAPLIFSPLTAYFLSEDTPIRFPGFSMMCIAIILAIAMAEEESKKNIVMFPFMAQGHLNPFMSLARLLERRNGYKITIVNTPLNIQKLKSSLPSKTYIQLAQIPFDGTVYGLPPNSENTDKLSYEFIVRLMEASENLEIPFKNLIQNMAKKEFPVCIISDMFLGWTVKVANELGIFHAVFIAGTAYSMGIYFSLSLNPNQAGIGKEEFSLLDFPEAGKLHHSQLGDDLKFCFRFRERQFLFCFMSDAILLNSIEELEQMGAKYFTRKTVWMVGPACSMANKDGYEQENAVTDFNEISAWLEVHPPNSVLYVSIGSNNTILASQMKELAMGLEASGVPFIWVFRPPLGFTLTEESQVDEWLPDGFQERIKKSNQGILVRQWAPQVEILAHKSTGAFLSHCGWNSVLESLCHGVPIIGWPLAGEQFFNSHLLEKEVGVCVEVARGLQTAVVQQDHVAKSINLVMGKTVKGEEMRRNVRDIRRKMEDAILERDDYKGSSVKAMDDFLRRTEIRADKNHNNSRVTC</sequence>
<feature type="transmembrane region" description="Helical" evidence="8">
    <location>
        <begin position="50"/>
        <end position="69"/>
    </location>
</feature>
<evidence type="ECO:0000256" key="7">
    <source>
        <dbReference type="ARBA" id="ARBA00023136"/>
    </source>
</evidence>
<keyword evidence="7 8" id="KW-0472">Membrane</keyword>
<feature type="transmembrane region" description="Helical" evidence="8">
    <location>
        <begin position="81"/>
        <end position="98"/>
    </location>
</feature>
<dbReference type="InterPro" id="IPR020846">
    <property type="entry name" value="MFS_dom"/>
</dbReference>
<dbReference type="InterPro" id="IPR058980">
    <property type="entry name" value="Glyco_transf_N"/>
</dbReference>
<feature type="transmembrane region" description="Helical" evidence="8">
    <location>
        <begin position="398"/>
        <end position="417"/>
    </location>
</feature>
<comment type="similarity">
    <text evidence="2">Belongs to the UDP-glycosyltransferase family.</text>
</comment>
<feature type="transmembrane region" description="Helical" evidence="8">
    <location>
        <begin position="110"/>
        <end position="132"/>
    </location>
</feature>
<evidence type="ECO:0000256" key="4">
    <source>
        <dbReference type="ARBA" id="ARBA00022679"/>
    </source>
</evidence>
<dbReference type="GO" id="GO:0035251">
    <property type="term" value="F:UDP-glucosyltransferase activity"/>
    <property type="evidence" value="ECO:0007669"/>
    <property type="project" value="TreeGrafter"/>
</dbReference>